<dbReference type="PROSITE" id="PS50943">
    <property type="entry name" value="HTH_CROC1"/>
    <property type="match status" value="1"/>
</dbReference>
<evidence type="ECO:0000256" key="2">
    <source>
        <dbReference type="ARBA" id="ARBA00023125"/>
    </source>
</evidence>
<keyword evidence="2" id="KW-0238">DNA-binding</keyword>
<keyword evidence="6" id="KW-1185">Reference proteome</keyword>
<dbReference type="CDD" id="cd06529">
    <property type="entry name" value="S24_LexA-like"/>
    <property type="match status" value="1"/>
</dbReference>
<dbReference type="Proteomes" id="UP000077875">
    <property type="component" value="Chromosome"/>
</dbReference>
<dbReference type="Pfam" id="PF00717">
    <property type="entry name" value="Peptidase_S24"/>
    <property type="match status" value="1"/>
</dbReference>
<keyword evidence="3" id="KW-0804">Transcription</keyword>
<dbReference type="InterPro" id="IPR039418">
    <property type="entry name" value="LexA-like"/>
</dbReference>
<dbReference type="RefSeq" id="WP_064121490.1">
    <property type="nucleotide sequence ID" value="NZ_CP015243.1"/>
</dbReference>
<dbReference type="PANTHER" id="PTHR40661:SF3">
    <property type="entry name" value="FELS-1 PROPHAGE TRANSCRIPTIONAL REGULATOR"/>
    <property type="match status" value="1"/>
</dbReference>
<reference evidence="5 6" key="1">
    <citation type="submission" date="2016-04" db="EMBL/GenBank/DDBJ databases">
        <title>Complete Genome Sequence of Halotalea alkalilenta IHB B 13600.</title>
        <authorList>
            <person name="Swarnkar M.K."/>
            <person name="Sharma A."/>
            <person name="Kaushal K."/>
            <person name="Soni R."/>
            <person name="Rana S."/>
            <person name="Singh A.K."/>
            <person name="Gulati A."/>
        </authorList>
    </citation>
    <scope>NUCLEOTIDE SEQUENCE [LARGE SCALE GENOMIC DNA]</scope>
    <source>
        <strain evidence="5 6">IHB B 13600</strain>
    </source>
</reference>
<proteinExistence type="predicted"/>
<evidence type="ECO:0000256" key="1">
    <source>
        <dbReference type="ARBA" id="ARBA00023015"/>
    </source>
</evidence>
<dbReference type="InterPro" id="IPR015927">
    <property type="entry name" value="Peptidase_S24_S26A/B/C"/>
</dbReference>
<evidence type="ECO:0000259" key="4">
    <source>
        <dbReference type="PROSITE" id="PS50943"/>
    </source>
</evidence>
<dbReference type="Gene3D" id="1.10.260.40">
    <property type="entry name" value="lambda repressor-like DNA-binding domains"/>
    <property type="match status" value="1"/>
</dbReference>
<dbReference type="PANTHER" id="PTHR40661">
    <property type="match status" value="1"/>
</dbReference>
<dbReference type="InterPro" id="IPR036286">
    <property type="entry name" value="LexA/Signal_pep-like_sf"/>
</dbReference>
<dbReference type="SUPFAM" id="SSF51306">
    <property type="entry name" value="LexA/Signal peptidase"/>
    <property type="match status" value="1"/>
</dbReference>
<dbReference type="InterPro" id="IPR001387">
    <property type="entry name" value="Cro/C1-type_HTH"/>
</dbReference>
<dbReference type="GO" id="GO:0003677">
    <property type="term" value="F:DNA binding"/>
    <property type="evidence" value="ECO:0007669"/>
    <property type="project" value="UniProtKB-KW"/>
</dbReference>
<evidence type="ECO:0000256" key="3">
    <source>
        <dbReference type="ARBA" id="ARBA00023163"/>
    </source>
</evidence>
<accession>A0A172YB92</accession>
<dbReference type="STRING" id="376489.A5892_02700"/>
<evidence type="ECO:0000313" key="6">
    <source>
        <dbReference type="Proteomes" id="UP000077875"/>
    </source>
</evidence>
<organism evidence="5 6">
    <name type="scientific">Halotalea alkalilenta</name>
    <dbReference type="NCBI Taxonomy" id="376489"/>
    <lineage>
        <taxon>Bacteria</taxon>
        <taxon>Pseudomonadati</taxon>
        <taxon>Pseudomonadota</taxon>
        <taxon>Gammaproteobacteria</taxon>
        <taxon>Oceanospirillales</taxon>
        <taxon>Halomonadaceae</taxon>
        <taxon>Halotalea</taxon>
    </lineage>
</organism>
<gene>
    <name evidence="5" type="ORF">A5892_02700</name>
</gene>
<dbReference type="KEGG" id="haa:A5892_02700"/>
<dbReference type="Gene3D" id="2.10.109.10">
    <property type="entry name" value="Umud Fragment, subunit A"/>
    <property type="match status" value="1"/>
</dbReference>
<protein>
    <recommendedName>
        <fullName evidence="4">HTH cro/C1-type domain-containing protein</fullName>
    </recommendedName>
</protein>
<feature type="domain" description="HTH cro/C1-type" evidence="4">
    <location>
        <begin position="33"/>
        <end position="79"/>
    </location>
</feature>
<evidence type="ECO:0000313" key="5">
    <source>
        <dbReference type="EMBL" id="ANF56511.1"/>
    </source>
</evidence>
<sequence>MSESEQPEQRQPDDEIAAGFPERIAIVIDHFKTKSAAAKIAGVDANTIGRWTERAATPNPKLRNLVPLLKRTGISMDWLISGEGARYLRPPQETREPSADYVLVPLHPASPDHQSPAHLPVTSEELTLRHLELKRLAAFVIEEDAMQPLLERGDMVLVDLTRTTPSSAGIHMVKFKGELLARRLQRTMNGLTLVCEDPSLENVAVPEDSLDALTVLGKIVWTGRWV</sequence>
<dbReference type="AlphaFoldDB" id="A0A172YB92"/>
<dbReference type="EMBL" id="CP015243">
    <property type="protein sequence ID" value="ANF56511.1"/>
    <property type="molecule type" value="Genomic_DNA"/>
</dbReference>
<name>A0A172YB92_9GAMM</name>
<dbReference type="InterPro" id="IPR010982">
    <property type="entry name" value="Lambda_DNA-bd_dom_sf"/>
</dbReference>
<keyword evidence="1" id="KW-0805">Transcription regulation</keyword>